<gene>
    <name evidence="1" type="ORF">TNCT_617411</name>
</gene>
<evidence type="ECO:0000313" key="2">
    <source>
        <dbReference type="Proteomes" id="UP000887116"/>
    </source>
</evidence>
<sequence>MWSHVQQGKSYFQIGRRLLRLIWNRKKLGGNCYLVLENFAASLDNVASKLGSDWTIIASRSPINRVFSLPVKM</sequence>
<keyword evidence="2" id="KW-1185">Reference proteome</keyword>
<dbReference type="AlphaFoldDB" id="A0A8X6FXN9"/>
<reference evidence="1" key="1">
    <citation type="submission" date="2020-07" db="EMBL/GenBank/DDBJ databases">
        <title>Multicomponent nature underlies the extraordinary mechanical properties of spider dragline silk.</title>
        <authorList>
            <person name="Kono N."/>
            <person name="Nakamura H."/>
            <person name="Mori M."/>
            <person name="Yoshida Y."/>
            <person name="Ohtoshi R."/>
            <person name="Malay A.D."/>
            <person name="Moran D.A.P."/>
            <person name="Tomita M."/>
            <person name="Numata K."/>
            <person name="Arakawa K."/>
        </authorList>
    </citation>
    <scope>NUCLEOTIDE SEQUENCE</scope>
</reference>
<evidence type="ECO:0000313" key="1">
    <source>
        <dbReference type="EMBL" id="GFQ91196.1"/>
    </source>
</evidence>
<accession>A0A8X6FXN9</accession>
<dbReference type="EMBL" id="BMAO01023833">
    <property type="protein sequence ID" value="GFQ91196.1"/>
    <property type="molecule type" value="Genomic_DNA"/>
</dbReference>
<organism evidence="1 2">
    <name type="scientific">Trichonephila clavata</name>
    <name type="common">Joro spider</name>
    <name type="synonym">Nephila clavata</name>
    <dbReference type="NCBI Taxonomy" id="2740835"/>
    <lineage>
        <taxon>Eukaryota</taxon>
        <taxon>Metazoa</taxon>
        <taxon>Ecdysozoa</taxon>
        <taxon>Arthropoda</taxon>
        <taxon>Chelicerata</taxon>
        <taxon>Arachnida</taxon>
        <taxon>Araneae</taxon>
        <taxon>Araneomorphae</taxon>
        <taxon>Entelegynae</taxon>
        <taxon>Araneoidea</taxon>
        <taxon>Nephilidae</taxon>
        <taxon>Trichonephila</taxon>
    </lineage>
</organism>
<proteinExistence type="predicted"/>
<dbReference type="Proteomes" id="UP000887116">
    <property type="component" value="Unassembled WGS sequence"/>
</dbReference>
<comment type="caution">
    <text evidence="1">The sequence shown here is derived from an EMBL/GenBank/DDBJ whole genome shotgun (WGS) entry which is preliminary data.</text>
</comment>
<protein>
    <submittedName>
        <fullName evidence="1">Uncharacterized protein</fullName>
    </submittedName>
</protein>
<name>A0A8X6FXN9_TRICU</name>